<protein>
    <submittedName>
        <fullName evidence="1">Uncharacterized protein</fullName>
    </submittedName>
</protein>
<keyword evidence="2" id="KW-1185">Reference proteome</keyword>
<dbReference type="AlphaFoldDB" id="B8ETM8"/>
<organism evidence="1 2">
    <name type="scientific">Methylocella silvestris (strain DSM 15510 / CIP 108128 / LMG 27833 / NCIMB 13906 / BL2)</name>
    <dbReference type="NCBI Taxonomy" id="395965"/>
    <lineage>
        <taxon>Bacteria</taxon>
        <taxon>Pseudomonadati</taxon>
        <taxon>Pseudomonadota</taxon>
        <taxon>Alphaproteobacteria</taxon>
        <taxon>Hyphomicrobiales</taxon>
        <taxon>Beijerinckiaceae</taxon>
        <taxon>Methylocella</taxon>
    </lineage>
</organism>
<sequence>MNHSSIPLPLKTLILSSAEGAAPQDEDFLKLRNAAFTKKRKSQ</sequence>
<evidence type="ECO:0000313" key="1">
    <source>
        <dbReference type="EMBL" id="ACK52380.1"/>
    </source>
</evidence>
<name>B8ETM8_METSB</name>
<dbReference type="HOGENOM" id="CLU_3235958_0_0_5"/>
<accession>B8ETM8</accession>
<gene>
    <name evidence="1" type="ordered locus">Msil_3491</name>
</gene>
<dbReference type="Proteomes" id="UP000002257">
    <property type="component" value="Chromosome"/>
</dbReference>
<dbReference type="EMBL" id="CP001280">
    <property type="protein sequence ID" value="ACK52380.1"/>
    <property type="molecule type" value="Genomic_DNA"/>
</dbReference>
<evidence type="ECO:0000313" key="2">
    <source>
        <dbReference type="Proteomes" id="UP000002257"/>
    </source>
</evidence>
<reference evidence="1 2" key="1">
    <citation type="journal article" date="2010" name="J. Bacteriol.">
        <title>Complete genome sequence of the aerobic facultative methanotroph Methylocella silvestris BL2.</title>
        <authorList>
            <person name="Chen Y."/>
            <person name="Crombie A."/>
            <person name="Rahman M.T."/>
            <person name="Dedysh S.N."/>
            <person name="Liesack W."/>
            <person name="Stott M.B."/>
            <person name="Alam M."/>
            <person name="Theisen A.R."/>
            <person name="Murrell J.C."/>
            <person name="Dunfield P.F."/>
        </authorList>
    </citation>
    <scope>NUCLEOTIDE SEQUENCE [LARGE SCALE GENOMIC DNA]</scope>
    <source>
        <strain evidence="2">DSM 15510 / CIP 108128 / LMG 27833 / NCIMB 13906 / BL2</strain>
    </source>
</reference>
<proteinExistence type="predicted"/>
<dbReference type="KEGG" id="msl:Msil_3491"/>